<evidence type="ECO:0000313" key="4">
    <source>
        <dbReference type="Proteomes" id="UP001159427"/>
    </source>
</evidence>
<dbReference type="Proteomes" id="UP001159427">
    <property type="component" value="Unassembled WGS sequence"/>
</dbReference>
<evidence type="ECO:0000256" key="1">
    <source>
        <dbReference type="ARBA" id="ARBA00007936"/>
    </source>
</evidence>
<accession>A0ABN8M7W8</accession>
<dbReference type="Gene3D" id="2.80.10.50">
    <property type="match status" value="1"/>
</dbReference>
<feature type="signal peptide" evidence="2">
    <location>
        <begin position="1"/>
        <end position="25"/>
    </location>
</feature>
<dbReference type="SMART" id="SM00442">
    <property type="entry name" value="FGF"/>
    <property type="match status" value="1"/>
</dbReference>
<feature type="chain" id="PRO_5045980320" description="Fibroblast growth factor" evidence="2">
    <location>
        <begin position="26"/>
        <end position="218"/>
    </location>
</feature>
<proteinExistence type="inferred from homology"/>
<dbReference type="InterPro" id="IPR056378">
    <property type="entry name" value="Let-756-like_FGF"/>
</dbReference>
<dbReference type="EMBL" id="CALNXI010000360">
    <property type="protein sequence ID" value="CAH3025586.1"/>
    <property type="molecule type" value="Genomic_DNA"/>
</dbReference>
<name>A0ABN8M7W8_9CNID</name>
<dbReference type="PANTHER" id="PTHR11486">
    <property type="entry name" value="FIBROBLAST GROWTH FACTOR"/>
    <property type="match status" value="1"/>
</dbReference>
<comment type="caution">
    <text evidence="3">The sequence shown here is derived from an EMBL/GenBank/DDBJ whole genome shotgun (WGS) entry which is preliminary data.</text>
</comment>
<keyword evidence="4" id="KW-1185">Reference proteome</keyword>
<dbReference type="SUPFAM" id="SSF50353">
    <property type="entry name" value="Cytokine"/>
    <property type="match status" value="1"/>
</dbReference>
<keyword evidence="2" id="KW-0732">Signal</keyword>
<gene>
    <name evidence="3" type="ORF">PEVE_00026566</name>
</gene>
<evidence type="ECO:0000313" key="3">
    <source>
        <dbReference type="EMBL" id="CAH3025586.1"/>
    </source>
</evidence>
<protein>
    <recommendedName>
        <fullName evidence="5">Fibroblast growth factor</fullName>
    </recommendedName>
</protein>
<organism evidence="3 4">
    <name type="scientific">Porites evermanni</name>
    <dbReference type="NCBI Taxonomy" id="104178"/>
    <lineage>
        <taxon>Eukaryota</taxon>
        <taxon>Metazoa</taxon>
        <taxon>Cnidaria</taxon>
        <taxon>Anthozoa</taxon>
        <taxon>Hexacorallia</taxon>
        <taxon>Scleractinia</taxon>
        <taxon>Fungiina</taxon>
        <taxon>Poritidae</taxon>
        <taxon>Porites</taxon>
    </lineage>
</organism>
<dbReference type="InterPro" id="IPR008996">
    <property type="entry name" value="IL1/FGF"/>
</dbReference>
<evidence type="ECO:0008006" key="5">
    <source>
        <dbReference type="Google" id="ProtNLM"/>
    </source>
</evidence>
<dbReference type="CDD" id="cd00058">
    <property type="entry name" value="beta-trefoil_FGF"/>
    <property type="match status" value="1"/>
</dbReference>
<comment type="similarity">
    <text evidence="1">Belongs to the heparin-binding growth factors family.</text>
</comment>
<dbReference type="InterPro" id="IPR002209">
    <property type="entry name" value="Fibroblast_GF_fam"/>
</dbReference>
<evidence type="ECO:0000256" key="2">
    <source>
        <dbReference type="SAM" id="SignalP"/>
    </source>
</evidence>
<sequence>MSYSNAWRLLAAIVFILSKLSLPLANRHKFSGNVDSTDNSAPSRSAGSVKASFCKNRVRPTLPPSPRLPISLWSMRAQMYLQILPDGKINGTLQFNKYAKLNIETVTTGACAARIKGVESQRYLVMQPNGTLTSQTQPDEKGSTFNVQLQGDFFAFENRNYFIALKYEGTLRKIMANRNGTSTRKSTKFMLIPPPGSRKRRHPSDFGFRRMVTKSDYR</sequence>
<dbReference type="Pfam" id="PF00167">
    <property type="entry name" value="FGF"/>
    <property type="match status" value="1"/>
</dbReference>
<reference evidence="3 4" key="1">
    <citation type="submission" date="2022-05" db="EMBL/GenBank/DDBJ databases">
        <authorList>
            <consortium name="Genoscope - CEA"/>
            <person name="William W."/>
        </authorList>
    </citation>
    <scope>NUCLEOTIDE SEQUENCE [LARGE SCALE GENOMIC DNA]</scope>
</reference>